<dbReference type="Gene3D" id="3.40.50.300">
    <property type="entry name" value="P-loop containing nucleotide triphosphate hydrolases"/>
    <property type="match status" value="1"/>
</dbReference>
<dbReference type="PROSITE" id="PS50837">
    <property type="entry name" value="NACHT"/>
    <property type="match status" value="1"/>
</dbReference>
<dbReference type="AlphaFoldDB" id="A0A819RVI3"/>
<dbReference type="InterPro" id="IPR027417">
    <property type="entry name" value="P-loop_NTPase"/>
</dbReference>
<name>A0A819RVI3_9BILA</name>
<gene>
    <name evidence="2" type="ORF">OTI717_LOCUS31688</name>
</gene>
<dbReference type="PANTHER" id="PTHR46844">
    <property type="entry name" value="SLR5058 PROTEIN"/>
    <property type="match status" value="1"/>
</dbReference>
<evidence type="ECO:0000313" key="2">
    <source>
        <dbReference type="EMBL" id="CAF4051985.1"/>
    </source>
</evidence>
<dbReference type="SUPFAM" id="SSF52540">
    <property type="entry name" value="P-loop containing nucleoside triphosphate hydrolases"/>
    <property type="match status" value="1"/>
</dbReference>
<dbReference type="PANTHER" id="PTHR46844:SF1">
    <property type="entry name" value="SLR5058 PROTEIN"/>
    <property type="match status" value="1"/>
</dbReference>
<comment type="caution">
    <text evidence="2">The sequence shown here is derived from an EMBL/GenBank/DDBJ whole genome shotgun (WGS) entry which is preliminary data.</text>
</comment>
<reference evidence="2" key="1">
    <citation type="submission" date="2021-02" db="EMBL/GenBank/DDBJ databases">
        <authorList>
            <person name="Nowell W R."/>
        </authorList>
    </citation>
    <scope>NUCLEOTIDE SEQUENCE</scope>
</reference>
<dbReference type="Proteomes" id="UP000663823">
    <property type="component" value="Unassembled WGS sequence"/>
</dbReference>
<dbReference type="EMBL" id="CAJOAX010009229">
    <property type="protein sequence ID" value="CAF4051985.1"/>
    <property type="molecule type" value="Genomic_DNA"/>
</dbReference>
<dbReference type="InterPro" id="IPR007111">
    <property type="entry name" value="NACHT_NTPase"/>
</dbReference>
<evidence type="ECO:0000313" key="3">
    <source>
        <dbReference type="Proteomes" id="UP000663823"/>
    </source>
</evidence>
<feature type="domain" description="NACHT" evidence="1">
    <location>
        <begin position="3"/>
        <end position="129"/>
    </location>
</feature>
<evidence type="ECO:0000259" key="1">
    <source>
        <dbReference type="PROSITE" id="PS50837"/>
    </source>
</evidence>
<protein>
    <recommendedName>
        <fullName evidence="1">NACHT domain-containing protein</fullName>
    </recommendedName>
</protein>
<sequence>MTKKVLILGRAGIGKSTFCQYVTYRWARDEIWSEYELVVLIHLRKLTDSRYQPEKQFSSVDLVEQEYFPYGDLSKEERQHFKEQCKSGKVLWILDGYDEFTQNIQPQMKDIFDHIRETQHHILTSRPYAVAVPYDEKIEIIGFTDDNIA</sequence>
<dbReference type="Pfam" id="PF05729">
    <property type="entry name" value="NACHT"/>
    <property type="match status" value="1"/>
</dbReference>
<accession>A0A819RVI3</accession>
<organism evidence="2 3">
    <name type="scientific">Rotaria sordida</name>
    <dbReference type="NCBI Taxonomy" id="392033"/>
    <lineage>
        <taxon>Eukaryota</taxon>
        <taxon>Metazoa</taxon>
        <taxon>Spiralia</taxon>
        <taxon>Gnathifera</taxon>
        <taxon>Rotifera</taxon>
        <taxon>Eurotatoria</taxon>
        <taxon>Bdelloidea</taxon>
        <taxon>Philodinida</taxon>
        <taxon>Philodinidae</taxon>
        <taxon>Rotaria</taxon>
    </lineage>
</organism>
<feature type="non-terminal residue" evidence="2">
    <location>
        <position position="149"/>
    </location>
</feature>
<proteinExistence type="predicted"/>